<keyword evidence="6 13" id="KW-0479">Metal-binding</keyword>
<name>A0A2G5ULP0_9PELO</name>
<dbReference type="CDD" id="cd04280">
    <property type="entry name" value="ZnMc_astacin_like"/>
    <property type="match status" value="1"/>
</dbReference>
<accession>A0A2G5ULP0</accession>
<keyword evidence="17" id="KW-1185">Reference proteome</keyword>
<dbReference type="STRING" id="1611254.A0A2G5ULP0"/>
<evidence type="ECO:0000256" key="2">
    <source>
        <dbReference type="ARBA" id="ARBA00004613"/>
    </source>
</evidence>
<dbReference type="PROSITE" id="PS51864">
    <property type="entry name" value="ASTACIN"/>
    <property type="match status" value="1"/>
</dbReference>
<feature type="binding site" evidence="13">
    <location>
        <position position="282"/>
    </location>
    <ligand>
        <name>Zn(2+)</name>
        <dbReference type="ChEBI" id="CHEBI:29105"/>
        <note>catalytic</note>
    </ligand>
</feature>
<dbReference type="GO" id="GO:0008270">
    <property type="term" value="F:zinc ion binding"/>
    <property type="evidence" value="ECO:0007669"/>
    <property type="project" value="UniProtKB-UniRule"/>
</dbReference>
<evidence type="ECO:0000256" key="12">
    <source>
        <dbReference type="ARBA" id="ARBA00023157"/>
    </source>
</evidence>
<dbReference type="Gene3D" id="3.40.390.10">
    <property type="entry name" value="Collagenase (Catalytic Domain)"/>
    <property type="match status" value="1"/>
</dbReference>
<dbReference type="GO" id="GO:0006508">
    <property type="term" value="P:proteolysis"/>
    <property type="evidence" value="ECO:0007669"/>
    <property type="project" value="UniProtKB-KW"/>
</dbReference>
<dbReference type="Pfam" id="PF01060">
    <property type="entry name" value="TTR-52"/>
    <property type="match status" value="1"/>
</dbReference>
<feature type="binding site" evidence="13">
    <location>
        <position position="288"/>
    </location>
    <ligand>
        <name>Zn(2+)</name>
        <dbReference type="ChEBI" id="CHEBI:29105"/>
        <note>catalytic</note>
    </ligand>
</feature>
<keyword evidence="10 13" id="KW-0482">Metalloprotease</keyword>
<dbReference type="PANTHER" id="PTHR10127">
    <property type="entry name" value="DISCOIDIN, CUB, EGF, LAMININ , AND ZINC METALLOPROTEASE DOMAIN CONTAINING"/>
    <property type="match status" value="1"/>
</dbReference>
<keyword evidence="5 13" id="KW-0645">Protease</keyword>
<protein>
    <recommendedName>
        <fullName evidence="14">Metalloendopeptidase</fullName>
        <ecNumber evidence="14">3.4.24.-</ecNumber>
    </recommendedName>
</protein>
<keyword evidence="8 13" id="KW-0378">Hydrolase</keyword>
<keyword evidence="11" id="KW-0865">Zymogen</keyword>
<feature type="chain" id="PRO_5013425804" description="Metalloendopeptidase" evidence="14">
    <location>
        <begin position="23"/>
        <end position="384"/>
    </location>
</feature>
<feature type="signal peptide" evidence="14">
    <location>
        <begin position="1"/>
        <end position="22"/>
    </location>
</feature>
<evidence type="ECO:0000256" key="13">
    <source>
        <dbReference type="PROSITE-ProRule" id="PRU01211"/>
    </source>
</evidence>
<evidence type="ECO:0000256" key="9">
    <source>
        <dbReference type="ARBA" id="ARBA00022833"/>
    </source>
</evidence>
<dbReference type="OrthoDB" id="291007at2759"/>
<evidence type="ECO:0000256" key="4">
    <source>
        <dbReference type="ARBA" id="ARBA00022525"/>
    </source>
</evidence>
<evidence type="ECO:0000256" key="5">
    <source>
        <dbReference type="ARBA" id="ARBA00022670"/>
    </source>
</evidence>
<dbReference type="Gene3D" id="2.60.40.3330">
    <property type="match status" value="1"/>
</dbReference>
<gene>
    <name evidence="16" type="primary">Cni-nas-1</name>
    <name evidence="16" type="synonym">Cnig_chr_III.g11602</name>
    <name evidence="16" type="ORF">B9Z55_011602</name>
</gene>
<dbReference type="PRINTS" id="PR00480">
    <property type="entry name" value="ASTACIN"/>
</dbReference>
<dbReference type="GO" id="GO:0009986">
    <property type="term" value="C:cell surface"/>
    <property type="evidence" value="ECO:0007669"/>
    <property type="project" value="InterPro"/>
</dbReference>
<evidence type="ECO:0000313" key="17">
    <source>
        <dbReference type="Proteomes" id="UP000230233"/>
    </source>
</evidence>
<proteinExistence type="inferred from homology"/>
<dbReference type="InterPro" id="IPR001534">
    <property type="entry name" value="Transthyretin-like"/>
</dbReference>
<dbReference type="Pfam" id="PF01400">
    <property type="entry name" value="Astacin"/>
    <property type="match status" value="1"/>
</dbReference>
<dbReference type="GO" id="GO:0004222">
    <property type="term" value="F:metalloendopeptidase activity"/>
    <property type="evidence" value="ECO:0007669"/>
    <property type="project" value="UniProtKB-UniRule"/>
</dbReference>
<evidence type="ECO:0000256" key="11">
    <source>
        <dbReference type="ARBA" id="ARBA00023145"/>
    </source>
</evidence>
<comment type="subcellular location">
    <subcellularLocation>
        <location evidence="2">Secreted</location>
    </subcellularLocation>
</comment>
<dbReference type="FunFam" id="3.40.390.10:FF:000045">
    <property type="entry name" value="Metalloendopeptidase"/>
    <property type="match status" value="1"/>
</dbReference>
<dbReference type="FunFam" id="2.60.40.3330:FF:000003">
    <property type="entry name" value="Transthyretin-like protein 52"/>
    <property type="match status" value="1"/>
</dbReference>
<dbReference type="SUPFAM" id="SSF55486">
    <property type="entry name" value="Metalloproteases ('zincins'), catalytic domain"/>
    <property type="match status" value="1"/>
</dbReference>
<sequence>MTSSKKLLQALLILSFSNLAASKTKCLMATGVLKCPTDPHAVKKVHIDLWDEDSLPLESDDLMGRTWSDIHGNFKVTGCASDFGPINTPDPYIYIQHDCPHRDTNATDPIQNIPKMLPSLVLSMLLSAPLALCQAPFWMPNMQQFSFLTETDFRNALLLPTTNIRRVRSLFHDMRIPMQRFKRGGGVAVAADKDKWPNGRVPYILSAAYTSAQRAVLARAFDAYAKRTCIRFVPKAPTDKDYIVIQKLDGCYADFSRVGGRQQVSLADECIDYATIIHELMHVIGFIHEHQREDRDQYVSILYQNVIQGANTDFDKLSNLGLSYYGEHYDYTSIMHYEANEGSRNGKNTIEAKNNHFTSIMGKANDFSTSDLRRVNRAYKCSIF</sequence>
<evidence type="ECO:0000256" key="6">
    <source>
        <dbReference type="ARBA" id="ARBA00022723"/>
    </source>
</evidence>
<dbReference type="InterPro" id="IPR038479">
    <property type="entry name" value="Transthyretin-like_sf"/>
</dbReference>
<evidence type="ECO:0000256" key="3">
    <source>
        <dbReference type="ARBA" id="ARBA00010112"/>
    </source>
</evidence>
<dbReference type="SMART" id="SM00235">
    <property type="entry name" value="ZnMc"/>
    <property type="match status" value="1"/>
</dbReference>
<dbReference type="AlphaFoldDB" id="A0A2G5ULP0"/>
<dbReference type="GO" id="GO:0005576">
    <property type="term" value="C:extracellular region"/>
    <property type="evidence" value="ECO:0007669"/>
    <property type="project" value="UniProtKB-SubCell"/>
</dbReference>
<evidence type="ECO:0000259" key="15">
    <source>
        <dbReference type="PROSITE" id="PS51864"/>
    </source>
</evidence>
<comment type="similarity">
    <text evidence="3">Belongs to the nematode transthyretin-like family.</text>
</comment>
<feature type="active site" evidence="13">
    <location>
        <position position="279"/>
    </location>
</feature>
<evidence type="ECO:0000256" key="7">
    <source>
        <dbReference type="ARBA" id="ARBA00022729"/>
    </source>
</evidence>
<dbReference type="InterPro" id="IPR024079">
    <property type="entry name" value="MetalloPept_cat_dom_sf"/>
</dbReference>
<evidence type="ECO:0000256" key="8">
    <source>
        <dbReference type="ARBA" id="ARBA00022801"/>
    </source>
</evidence>
<dbReference type="InterPro" id="IPR001506">
    <property type="entry name" value="Peptidase_M12A"/>
</dbReference>
<comment type="cofactor">
    <cofactor evidence="13 14">
        <name>Zn(2+)</name>
        <dbReference type="ChEBI" id="CHEBI:29105"/>
    </cofactor>
    <text evidence="13 14">Binds 1 zinc ion per subunit.</text>
</comment>
<evidence type="ECO:0000256" key="10">
    <source>
        <dbReference type="ARBA" id="ARBA00023049"/>
    </source>
</evidence>
<dbReference type="InterPro" id="IPR006026">
    <property type="entry name" value="Peptidase_Metallo"/>
</dbReference>
<dbReference type="EMBL" id="PDUG01000003">
    <property type="protein sequence ID" value="PIC40156.1"/>
    <property type="molecule type" value="Genomic_DNA"/>
</dbReference>
<dbReference type="InterPro" id="IPR034035">
    <property type="entry name" value="Astacin-like_dom"/>
</dbReference>
<dbReference type="EC" id="3.4.24.-" evidence="14"/>
<organism evidence="16 17">
    <name type="scientific">Caenorhabditis nigoni</name>
    <dbReference type="NCBI Taxonomy" id="1611254"/>
    <lineage>
        <taxon>Eukaryota</taxon>
        <taxon>Metazoa</taxon>
        <taxon>Ecdysozoa</taxon>
        <taxon>Nematoda</taxon>
        <taxon>Chromadorea</taxon>
        <taxon>Rhabditida</taxon>
        <taxon>Rhabditina</taxon>
        <taxon>Rhabditomorpha</taxon>
        <taxon>Rhabditoidea</taxon>
        <taxon>Rhabditidae</taxon>
        <taxon>Peloderinae</taxon>
        <taxon>Caenorhabditis</taxon>
    </lineage>
</organism>
<comment type="function">
    <text evidence="1">Metalloprotease.</text>
</comment>
<comment type="caution">
    <text evidence="16">The sequence shown here is derived from an EMBL/GenBank/DDBJ whole genome shotgun (WGS) entry which is preliminary data.</text>
</comment>
<evidence type="ECO:0000313" key="16">
    <source>
        <dbReference type="EMBL" id="PIC40156.1"/>
    </source>
</evidence>
<dbReference type="PANTHER" id="PTHR10127:SF798">
    <property type="entry name" value="ZINC METALLOPROTEINASE NAS-1"/>
    <property type="match status" value="1"/>
</dbReference>
<keyword evidence="9 13" id="KW-0862">Zinc</keyword>
<feature type="binding site" evidence="13">
    <location>
        <position position="278"/>
    </location>
    <ligand>
        <name>Zn(2+)</name>
        <dbReference type="ChEBI" id="CHEBI:29105"/>
        <note>catalytic</note>
    </ligand>
</feature>
<dbReference type="Proteomes" id="UP000230233">
    <property type="component" value="Chromosome III"/>
</dbReference>
<evidence type="ECO:0000256" key="1">
    <source>
        <dbReference type="ARBA" id="ARBA00002657"/>
    </source>
</evidence>
<reference evidence="17" key="1">
    <citation type="submission" date="2017-10" db="EMBL/GenBank/DDBJ databases">
        <title>Rapid genome shrinkage in a self-fertile nematode reveals novel sperm competition proteins.</title>
        <authorList>
            <person name="Yin D."/>
            <person name="Schwarz E.M."/>
            <person name="Thomas C.G."/>
            <person name="Felde R.L."/>
            <person name="Korf I.F."/>
            <person name="Cutter A.D."/>
            <person name="Schartner C.M."/>
            <person name="Ralston E.J."/>
            <person name="Meyer B.J."/>
            <person name="Haag E.S."/>
        </authorList>
    </citation>
    <scope>NUCLEOTIDE SEQUENCE [LARGE SCALE GENOMIC DNA]</scope>
    <source>
        <strain evidence="17">JU1422</strain>
    </source>
</reference>
<comment type="caution">
    <text evidence="13">Lacks conserved residue(s) required for the propagation of feature annotation.</text>
</comment>
<keyword evidence="7 14" id="KW-0732">Signal</keyword>
<feature type="domain" description="Peptidase M12A" evidence="15">
    <location>
        <begin position="187"/>
        <end position="382"/>
    </location>
</feature>
<evidence type="ECO:0000256" key="14">
    <source>
        <dbReference type="RuleBase" id="RU361183"/>
    </source>
</evidence>
<keyword evidence="12" id="KW-1015">Disulfide bond</keyword>
<keyword evidence="4" id="KW-0964">Secreted</keyword>